<dbReference type="RefSeq" id="WP_146788490.1">
    <property type="nucleotide sequence ID" value="NZ_BAABIO010000003.1"/>
</dbReference>
<dbReference type="Proteomes" id="UP000321204">
    <property type="component" value="Chromosome"/>
</dbReference>
<dbReference type="OrthoDB" id="9891014at2"/>
<dbReference type="EMBL" id="CP042433">
    <property type="protein sequence ID" value="QEC56879.1"/>
    <property type="molecule type" value="Genomic_DNA"/>
</dbReference>
<keyword evidence="2" id="KW-1185">Reference proteome</keyword>
<name>A0A5B8UL17_9BACT</name>
<evidence type="ECO:0000313" key="1">
    <source>
        <dbReference type="EMBL" id="QEC56879.1"/>
    </source>
</evidence>
<evidence type="ECO:0000313" key="2">
    <source>
        <dbReference type="Proteomes" id="UP000321204"/>
    </source>
</evidence>
<gene>
    <name evidence="1" type="ORF">FSB75_13565</name>
</gene>
<proteinExistence type="predicted"/>
<reference evidence="1 2" key="1">
    <citation type="journal article" date="2015" name="Int. J. Syst. Evol. Microbiol.">
        <title>Flavisolibacter ginsenosidimutans sp. nov., with ginsenoside-converting activity isolated from soil used for cultivating ginseng.</title>
        <authorList>
            <person name="Zhao Y."/>
            <person name="Liu Q."/>
            <person name="Kang M.S."/>
            <person name="Jin F."/>
            <person name="Yu H."/>
            <person name="Im W.T."/>
        </authorList>
    </citation>
    <scope>NUCLEOTIDE SEQUENCE [LARGE SCALE GENOMIC DNA]</scope>
    <source>
        <strain evidence="1 2">Gsoil 636</strain>
    </source>
</reference>
<protein>
    <submittedName>
        <fullName evidence="1">Uncharacterized protein</fullName>
    </submittedName>
</protein>
<organism evidence="1 2">
    <name type="scientific">Flavisolibacter ginsenosidimutans</name>
    <dbReference type="NCBI Taxonomy" id="661481"/>
    <lineage>
        <taxon>Bacteria</taxon>
        <taxon>Pseudomonadati</taxon>
        <taxon>Bacteroidota</taxon>
        <taxon>Chitinophagia</taxon>
        <taxon>Chitinophagales</taxon>
        <taxon>Chitinophagaceae</taxon>
        <taxon>Flavisolibacter</taxon>
    </lineage>
</organism>
<accession>A0A5B8UL17</accession>
<dbReference type="AlphaFoldDB" id="A0A5B8UL17"/>
<dbReference type="KEGG" id="fgg:FSB75_13565"/>
<sequence length="64" mass="7364">MTLQEAIEHLINSEGFKNMAKQKNSTGSKYRMFINRHKSGELKNGAAVDFLIEHGYKIEVRKPK</sequence>